<reference evidence="1" key="1">
    <citation type="submission" date="2022-10" db="EMBL/GenBank/DDBJ databases">
        <title>Catenovulum adriacola sp. nov. isolated in the Harbour of Susak.</title>
        <authorList>
            <person name="Schoch T."/>
            <person name="Reich S.J."/>
            <person name="Stoeferle S."/>
            <person name="Flaiz M."/>
            <person name="Kazda M."/>
            <person name="Riedel C.U."/>
            <person name="Duerre P."/>
        </authorList>
    </citation>
    <scope>NUCLEOTIDE SEQUENCE</scope>
    <source>
        <strain evidence="1">TS8</strain>
    </source>
</reference>
<organism evidence="1 2">
    <name type="scientific">Catenovulum adriaticum</name>
    <dbReference type="NCBI Taxonomy" id="2984846"/>
    <lineage>
        <taxon>Bacteria</taxon>
        <taxon>Pseudomonadati</taxon>
        <taxon>Pseudomonadota</taxon>
        <taxon>Gammaproteobacteria</taxon>
        <taxon>Alteromonadales</taxon>
        <taxon>Alteromonadaceae</taxon>
        <taxon>Catenovulum</taxon>
    </lineage>
</organism>
<name>A0ABY7AJV9_9ALTE</name>
<dbReference type="EMBL" id="CP109965">
    <property type="protein sequence ID" value="WAJ69542.1"/>
    <property type="molecule type" value="Genomic_DNA"/>
</dbReference>
<dbReference type="Proteomes" id="UP001163726">
    <property type="component" value="Chromosome"/>
</dbReference>
<sequence>MTQTITIEPTPLKLKGRLIELINKSLSTTDLTERTAVTLNFRDPSYSAEHGGYHPVEIRFVKSRLGFKVSYITDFCYVGFGGYEELVKDMDFDFDCGIAQFANGQVLPIEEAMDIFHIWQDNFVFYATTIEPYICDITTEE</sequence>
<keyword evidence="2" id="KW-1185">Reference proteome</keyword>
<evidence type="ECO:0000313" key="2">
    <source>
        <dbReference type="Proteomes" id="UP001163726"/>
    </source>
</evidence>
<dbReference type="InterPro" id="IPR021248">
    <property type="entry name" value="DUF2787"/>
</dbReference>
<dbReference type="Gene3D" id="3.10.450.430">
    <property type="entry name" value="Protein of unknown function DUF2787"/>
    <property type="match status" value="1"/>
</dbReference>
<dbReference type="Pfam" id="PF10980">
    <property type="entry name" value="DUF2787"/>
    <property type="match status" value="1"/>
</dbReference>
<accession>A0ABY7AJV9</accession>
<dbReference type="PANTHER" id="PTHR38978">
    <property type="entry name" value="DUF2787 DOMAIN-CONTAINING PROTEIN"/>
    <property type="match status" value="1"/>
</dbReference>
<proteinExistence type="predicted"/>
<evidence type="ECO:0000313" key="1">
    <source>
        <dbReference type="EMBL" id="WAJ69542.1"/>
    </source>
</evidence>
<gene>
    <name evidence="1" type="ORF">OLW01_10205</name>
</gene>
<dbReference type="PANTHER" id="PTHR38978:SF2">
    <property type="entry name" value="DUF2787 DOMAIN-CONTAINING PROTEIN"/>
    <property type="match status" value="1"/>
</dbReference>
<protein>
    <submittedName>
        <fullName evidence="1">DUF2787 domain-containing protein</fullName>
    </submittedName>
</protein>
<dbReference type="RefSeq" id="WP_268073810.1">
    <property type="nucleotide sequence ID" value="NZ_CP109965.1"/>
</dbReference>